<reference evidence="6 7" key="1">
    <citation type="submission" date="2019-03" db="EMBL/GenBank/DDBJ databases">
        <title>Genomics of glacier-inhabiting Cryobacterium strains.</title>
        <authorList>
            <person name="Liu Q."/>
            <person name="Xin Y.-H."/>
        </authorList>
    </citation>
    <scope>NUCLEOTIDE SEQUENCE [LARGE SCALE GENOMIC DNA]</scope>
    <source>
        <strain evidence="6 7">RHLT2-21</strain>
    </source>
</reference>
<dbReference type="SUPFAM" id="SSF55874">
    <property type="entry name" value="ATPase domain of HSP90 chaperone/DNA topoisomerase II/histidine kinase"/>
    <property type="match status" value="1"/>
</dbReference>
<keyword evidence="4" id="KW-0812">Transmembrane</keyword>
<dbReference type="SMART" id="SM00387">
    <property type="entry name" value="HATPase_c"/>
    <property type="match status" value="1"/>
</dbReference>
<dbReference type="Pfam" id="PF02518">
    <property type="entry name" value="HATPase_c"/>
    <property type="match status" value="1"/>
</dbReference>
<dbReference type="GO" id="GO:0016020">
    <property type="term" value="C:membrane"/>
    <property type="evidence" value="ECO:0007669"/>
    <property type="project" value="InterPro"/>
</dbReference>
<dbReference type="Gene3D" id="3.30.565.10">
    <property type="entry name" value="Histidine kinase-like ATPase, C-terminal domain"/>
    <property type="match status" value="1"/>
</dbReference>
<evidence type="ECO:0000256" key="1">
    <source>
        <dbReference type="ARBA" id="ARBA00022679"/>
    </source>
</evidence>
<dbReference type="RefSeq" id="WP_134510874.1">
    <property type="nucleotide sequence ID" value="NZ_SOFM01000049.1"/>
</dbReference>
<evidence type="ECO:0000256" key="2">
    <source>
        <dbReference type="ARBA" id="ARBA00022777"/>
    </source>
</evidence>
<protein>
    <submittedName>
        <fullName evidence="6">Sensor histidine kinase</fullName>
    </submittedName>
</protein>
<name>A0A4R8W249_9MICO</name>
<feature type="transmembrane region" description="Helical" evidence="4">
    <location>
        <begin position="12"/>
        <end position="33"/>
    </location>
</feature>
<keyword evidence="7" id="KW-1185">Reference proteome</keyword>
<gene>
    <name evidence="6" type="ORF">E3O32_16290</name>
</gene>
<dbReference type="GO" id="GO:0000155">
    <property type="term" value="F:phosphorelay sensor kinase activity"/>
    <property type="evidence" value="ECO:0007669"/>
    <property type="project" value="InterPro"/>
</dbReference>
<keyword evidence="4" id="KW-0472">Membrane</keyword>
<feature type="transmembrane region" description="Helical" evidence="4">
    <location>
        <begin position="149"/>
        <end position="171"/>
    </location>
</feature>
<evidence type="ECO:0000259" key="5">
    <source>
        <dbReference type="PROSITE" id="PS50109"/>
    </source>
</evidence>
<dbReference type="Gene3D" id="1.20.5.1930">
    <property type="match status" value="1"/>
</dbReference>
<feature type="domain" description="Histidine kinase" evidence="5">
    <location>
        <begin position="210"/>
        <end position="413"/>
    </location>
</feature>
<dbReference type="InterPro" id="IPR017205">
    <property type="entry name" value="Sig_transdc_His_kinase_ChrS"/>
</dbReference>
<feature type="transmembrane region" description="Helical" evidence="4">
    <location>
        <begin position="84"/>
        <end position="104"/>
    </location>
</feature>
<sequence>MTGPQGSALNPVFLGLRIGLHSLVLGLVVLVIATAGAAGFPGAMVLTIVAVVFLGSYAFGAMLGRSLAGTGRTGGAVGAIRSGAWAAPAWLGVLTAEWLVLAALSAEAMYLVFPLFFLYLHVLAGWRGPVAVLVTTLLAILAFGNQRGFSVGGVVGPLLGAALAVAIGLAYRSLAREAQEREILIGELLTARSRLAAAERAAGVQEERGRLAREIHDTVSQSLSSIVMLLHAAERSDPAGGAAAVRMRQARDAATAALAETRQFIDELAPPMLRQGTLVEALERLAAETGRTSGIRIGVTVAGEFEPLPTRYETALLRIAQGALSNAVQHAGATRIDLTLSTLDTEVILDVVDDGVGFDTAAAGPAPGTAGTGRTSFGLRAMRERVAELGGTLTVESAPGTGTSVVAGFEVGE</sequence>
<feature type="transmembrane region" description="Helical" evidence="4">
    <location>
        <begin position="45"/>
        <end position="64"/>
    </location>
</feature>
<dbReference type="EMBL" id="SOFM01000049">
    <property type="protein sequence ID" value="TFB99992.1"/>
    <property type="molecule type" value="Genomic_DNA"/>
</dbReference>
<dbReference type="InterPro" id="IPR003594">
    <property type="entry name" value="HATPase_dom"/>
</dbReference>
<dbReference type="Proteomes" id="UP000297643">
    <property type="component" value="Unassembled WGS sequence"/>
</dbReference>
<dbReference type="Pfam" id="PF07730">
    <property type="entry name" value="HisKA_3"/>
    <property type="match status" value="1"/>
</dbReference>
<keyword evidence="4" id="KW-1133">Transmembrane helix</keyword>
<accession>A0A4R8W249</accession>
<keyword evidence="2 6" id="KW-0418">Kinase</keyword>
<evidence type="ECO:0000313" key="6">
    <source>
        <dbReference type="EMBL" id="TFB99992.1"/>
    </source>
</evidence>
<evidence type="ECO:0000313" key="7">
    <source>
        <dbReference type="Proteomes" id="UP000297643"/>
    </source>
</evidence>
<dbReference type="PROSITE" id="PS50109">
    <property type="entry name" value="HIS_KIN"/>
    <property type="match status" value="1"/>
</dbReference>
<keyword evidence="3" id="KW-0902">Two-component regulatory system</keyword>
<evidence type="ECO:0000256" key="4">
    <source>
        <dbReference type="SAM" id="Phobius"/>
    </source>
</evidence>
<dbReference type="GO" id="GO:0046983">
    <property type="term" value="F:protein dimerization activity"/>
    <property type="evidence" value="ECO:0007669"/>
    <property type="project" value="InterPro"/>
</dbReference>
<dbReference type="PANTHER" id="PTHR24421:SF62">
    <property type="entry name" value="SENSORY TRANSDUCTION HISTIDINE KINASE"/>
    <property type="match status" value="1"/>
</dbReference>
<comment type="caution">
    <text evidence="6">The sequence shown here is derived from an EMBL/GenBank/DDBJ whole genome shotgun (WGS) entry which is preliminary data.</text>
</comment>
<feature type="transmembrane region" description="Helical" evidence="4">
    <location>
        <begin position="116"/>
        <end position="143"/>
    </location>
</feature>
<dbReference type="InterPro" id="IPR036890">
    <property type="entry name" value="HATPase_C_sf"/>
</dbReference>
<dbReference type="CDD" id="cd16917">
    <property type="entry name" value="HATPase_UhpB-NarQ-NarX-like"/>
    <property type="match status" value="1"/>
</dbReference>
<organism evidence="6 7">
    <name type="scientific">Cryobacterium mannosilyticum</name>
    <dbReference type="NCBI Taxonomy" id="1259190"/>
    <lineage>
        <taxon>Bacteria</taxon>
        <taxon>Bacillati</taxon>
        <taxon>Actinomycetota</taxon>
        <taxon>Actinomycetes</taxon>
        <taxon>Micrococcales</taxon>
        <taxon>Microbacteriaceae</taxon>
        <taxon>Cryobacterium</taxon>
    </lineage>
</organism>
<keyword evidence="1" id="KW-0808">Transferase</keyword>
<dbReference type="InterPro" id="IPR005467">
    <property type="entry name" value="His_kinase_dom"/>
</dbReference>
<evidence type="ECO:0000256" key="3">
    <source>
        <dbReference type="ARBA" id="ARBA00023012"/>
    </source>
</evidence>
<dbReference type="InterPro" id="IPR011712">
    <property type="entry name" value="Sig_transdc_His_kin_sub3_dim/P"/>
</dbReference>
<dbReference type="AlphaFoldDB" id="A0A4R8W249"/>
<dbReference type="PIRSF" id="PIRSF037434">
    <property type="entry name" value="STHK_ChrS"/>
    <property type="match status" value="1"/>
</dbReference>
<dbReference type="PANTHER" id="PTHR24421">
    <property type="entry name" value="NITRATE/NITRITE SENSOR PROTEIN NARX-RELATED"/>
    <property type="match status" value="1"/>
</dbReference>
<proteinExistence type="predicted"/>
<dbReference type="InterPro" id="IPR050482">
    <property type="entry name" value="Sensor_HK_TwoCompSys"/>
</dbReference>